<protein>
    <recommendedName>
        <fullName evidence="5">Glutamate--cysteine ligase EgtA</fullName>
        <ecNumber evidence="5">6.3.2.2</ecNumber>
    </recommendedName>
    <alternativeName>
        <fullName evidence="5">Gamma-glutamylcysteine synthase</fullName>
        <shortName evidence="5">GCS</shortName>
        <shortName evidence="5">Gamma-ECS</shortName>
    </alternativeName>
</protein>
<dbReference type="InterPro" id="IPR017809">
    <property type="entry name" value="EgtA_Actinobacteria"/>
</dbReference>
<evidence type="ECO:0000313" key="9">
    <source>
        <dbReference type="Proteomes" id="UP001596074"/>
    </source>
</evidence>
<dbReference type="InterPro" id="IPR035434">
    <property type="entry name" value="GCL_bact_plant"/>
</dbReference>
<evidence type="ECO:0000256" key="6">
    <source>
        <dbReference type="PIRNR" id="PIRNR017901"/>
    </source>
</evidence>
<proteinExistence type="inferred from homology"/>
<dbReference type="Proteomes" id="UP001596074">
    <property type="component" value="Unassembled WGS sequence"/>
</dbReference>
<evidence type="ECO:0000256" key="3">
    <source>
        <dbReference type="ARBA" id="ARBA00022840"/>
    </source>
</evidence>
<dbReference type="EC" id="6.3.2.2" evidence="5"/>
<gene>
    <name evidence="5 8" type="primary">egtA</name>
    <name evidence="8" type="ORF">ACFPZN_14625</name>
</gene>
<comment type="similarity">
    <text evidence="5 6">Belongs to the glutamate--cysteine ligase type 2 family. EgtA subfamily.</text>
</comment>
<evidence type="ECO:0000256" key="2">
    <source>
        <dbReference type="ARBA" id="ARBA00022741"/>
    </source>
</evidence>
<name>A0ABW0ZZJ5_9ACTN</name>
<evidence type="ECO:0000256" key="7">
    <source>
        <dbReference type="SAM" id="MobiDB-lite"/>
    </source>
</evidence>
<dbReference type="SUPFAM" id="SSF55931">
    <property type="entry name" value="Glutamine synthetase/guanido kinase"/>
    <property type="match status" value="1"/>
</dbReference>
<dbReference type="PIRSF" id="PIRSF017901">
    <property type="entry name" value="GCL"/>
    <property type="match status" value="1"/>
</dbReference>
<dbReference type="InterPro" id="IPR006336">
    <property type="entry name" value="GCS2"/>
</dbReference>
<feature type="region of interest" description="Disordered" evidence="7">
    <location>
        <begin position="395"/>
        <end position="421"/>
    </location>
</feature>
<keyword evidence="2 5" id="KW-0547">Nucleotide-binding</keyword>
<accession>A0ABW0ZZJ5</accession>
<evidence type="ECO:0000256" key="4">
    <source>
        <dbReference type="ARBA" id="ARBA00048819"/>
    </source>
</evidence>
<dbReference type="NCBIfam" id="TIGR03444">
    <property type="entry name" value="EgtA_Cys_ligase"/>
    <property type="match status" value="1"/>
</dbReference>
<evidence type="ECO:0000256" key="5">
    <source>
        <dbReference type="HAMAP-Rule" id="MF_02034"/>
    </source>
</evidence>
<dbReference type="RefSeq" id="WP_378282475.1">
    <property type="nucleotide sequence ID" value="NZ_JBHSON010000017.1"/>
</dbReference>
<comment type="catalytic activity">
    <reaction evidence="4 5 6">
        <text>L-cysteine + L-glutamate + ATP = gamma-L-glutamyl-L-cysteine + ADP + phosphate + H(+)</text>
        <dbReference type="Rhea" id="RHEA:13285"/>
        <dbReference type="ChEBI" id="CHEBI:15378"/>
        <dbReference type="ChEBI" id="CHEBI:29985"/>
        <dbReference type="ChEBI" id="CHEBI:30616"/>
        <dbReference type="ChEBI" id="CHEBI:35235"/>
        <dbReference type="ChEBI" id="CHEBI:43474"/>
        <dbReference type="ChEBI" id="CHEBI:58173"/>
        <dbReference type="ChEBI" id="CHEBI:456216"/>
        <dbReference type="EC" id="6.3.2.2"/>
    </reaction>
</comment>
<keyword evidence="1 5" id="KW-0436">Ligase</keyword>
<reference evidence="9" key="1">
    <citation type="journal article" date="2019" name="Int. J. Syst. Evol. Microbiol.">
        <title>The Global Catalogue of Microorganisms (GCM) 10K type strain sequencing project: providing services to taxonomists for standard genome sequencing and annotation.</title>
        <authorList>
            <consortium name="The Broad Institute Genomics Platform"/>
            <consortium name="The Broad Institute Genome Sequencing Center for Infectious Disease"/>
            <person name="Wu L."/>
            <person name="Ma J."/>
        </authorList>
    </citation>
    <scope>NUCLEOTIDE SEQUENCE [LARGE SCALE GENOMIC DNA]</scope>
    <source>
        <strain evidence="9">KCTC 42087</strain>
    </source>
</reference>
<dbReference type="EMBL" id="JBHSON010000017">
    <property type="protein sequence ID" value="MFC5746858.1"/>
    <property type="molecule type" value="Genomic_DNA"/>
</dbReference>
<dbReference type="Gene3D" id="3.30.590.20">
    <property type="match status" value="1"/>
</dbReference>
<dbReference type="InterPro" id="IPR014746">
    <property type="entry name" value="Gln_synth/guanido_kin_cat_dom"/>
</dbReference>
<comment type="pathway">
    <text evidence="5">Amino-acid biosynthesis; ergothioneine biosynthesis.</text>
</comment>
<dbReference type="GO" id="GO:0004357">
    <property type="term" value="F:glutamate-cysteine ligase activity"/>
    <property type="evidence" value="ECO:0007669"/>
    <property type="project" value="UniProtKB-EC"/>
</dbReference>
<keyword evidence="3 5" id="KW-0067">ATP-binding</keyword>
<organism evidence="8 9">
    <name type="scientific">Actinomadura rugatobispora</name>
    <dbReference type="NCBI Taxonomy" id="1994"/>
    <lineage>
        <taxon>Bacteria</taxon>
        <taxon>Bacillati</taxon>
        <taxon>Actinomycetota</taxon>
        <taxon>Actinomycetes</taxon>
        <taxon>Streptosporangiales</taxon>
        <taxon>Thermomonosporaceae</taxon>
        <taxon>Actinomadura</taxon>
    </lineage>
</organism>
<comment type="caution">
    <text evidence="8">The sequence shown here is derived from an EMBL/GenBank/DDBJ whole genome shotgun (WGS) entry which is preliminary data.</text>
</comment>
<dbReference type="HAMAP" id="MF_02034">
    <property type="entry name" value="EgtA"/>
    <property type="match status" value="1"/>
</dbReference>
<evidence type="ECO:0000313" key="8">
    <source>
        <dbReference type="EMBL" id="MFC5746858.1"/>
    </source>
</evidence>
<dbReference type="PANTHER" id="PTHR34378:SF1">
    <property type="entry name" value="GLUTAMATE--CYSTEINE LIGASE, CHLOROPLASTIC"/>
    <property type="match status" value="1"/>
</dbReference>
<dbReference type="PANTHER" id="PTHR34378">
    <property type="entry name" value="GLUTAMATE--CYSTEINE LIGASE, CHLOROPLASTIC"/>
    <property type="match status" value="1"/>
</dbReference>
<comment type="function">
    <text evidence="5">Catalyzes the synthesis of gamma-glutamylcysteine (gamma-GC). This compound is used as substrate for the biosynthesis of the low-molecular thiol compound ergothioneine.</text>
</comment>
<dbReference type="Pfam" id="PF04107">
    <property type="entry name" value="GCS2"/>
    <property type="match status" value="1"/>
</dbReference>
<sequence>MAGLTVDEVYRYIRGVCFKNGPPGTVGAETEWFVLDAAAPGATVPAARPQALLEAAGPLPHDSKITYEPGGQLELSSLPFPGPARLHRALAADLDHVRAALAGGGLVLAGHGVDPVRPPHFQAEHPRYRSMRSYFDSGGFADAGAAMMCSTASVQVCLDIGADAADAARRWRLAHALGPVLVSAFANSPLRGGRRTGLRSTRQAVWTALDPCRTLPVHAVPGPGASDGEDPWESWTRYALDARVMALRTEAGDWVADPGMTFGEWVAEGEPGLEDLGYHLSTLFPPVRPRGWLELRMIDALPDPYWPVPVAVAAALLDDPRASAEAEAATEPVASLWEEAARCGPDSPALAEAARQCFAAALEALPRMGAAELVPVVEEYARRYVDRGRCPADDFPTDFASPGAEAECDLPEETERLTWPR</sequence>
<keyword evidence="9" id="KW-1185">Reference proteome</keyword>
<evidence type="ECO:0000256" key="1">
    <source>
        <dbReference type="ARBA" id="ARBA00022598"/>
    </source>
</evidence>